<evidence type="ECO:0000256" key="1">
    <source>
        <dbReference type="ARBA" id="ARBA00022723"/>
    </source>
</evidence>
<dbReference type="PROSITE" id="PS00463">
    <property type="entry name" value="ZN2_CY6_FUNGAL_1"/>
    <property type="match status" value="1"/>
</dbReference>
<dbReference type="Gene3D" id="4.10.240.10">
    <property type="entry name" value="Zn(2)-C6 fungal-type DNA-binding domain"/>
    <property type="match status" value="1"/>
</dbReference>
<dbReference type="SMART" id="SM00906">
    <property type="entry name" value="Fungal_trans"/>
    <property type="match status" value="1"/>
</dbReference>
<gene>
    <name evidence="5" type="ORF">SBRCBS47491_008043</name>
</gene>
<keyword evidence="6" id="KW-1185">Reference proteome</keyword>
<dbReference type="PROSITE" id="PS50048">
    <property type="entry name" value="ZN2_CY6_FUNGAL_2"/>
    <property type="match status" value="1"/>
</dbReference>
<evidence type="ECO:0000313" key="5">
    <source>
        <dbReference type="EMBL" id="CAK7231773.1"/>
    </source>
</evidence>
<dbReference type="SUPFAM" id="SSF57701">
    <property type="entry name" value="Zn2/Cys6 DNA-binding domain"/>
    <property type="match status" value="1"/>
</dbReference>
<dbReference type="InterPro" id="IPR036864">
    <property type="entry name" value="Zn2-C6_fun-type_DNA-bd_sf"/>
</dbReference>
<organism evidence="5 6">
    <name type="scientific">Sporothrix bragantina</name>
    <dbReference type="NCBI Taxonomy" id="671064"/>
    <lineage>
        <taxon>Eukaryota</taxon>
        <taxon>Fungi</taxon>
        <taxon>Dikarya</taxon>
        <taxon>Ascomycota</taxon>
        <taxon>Pezizomycotina</taxon>
        <taxon>Sordariomycetes</taxon>
        <taxon>Sordariomycetidae</taxon>
        <taxon>Ophiostomatales</taxon>
        <taxon>Ophiostomataceae</taxon>
        <taxon>Sporothrix</taxon>
    </lineage>
</organism>
<accession>A0ABP0CIK3</accession>
<sequence>MDHNQMTARPSRRNRACKQCRASKVRCSGTRPCARCVRRRDVCAFLSDEAQVTVPQQYLRELERQAAAATLESVASSSGSGVRPSATSTIPSATTSVTIAPTVTTAPVSIRPPTRIHNDHPRSTGVPRAYNPLVNRSIAYVRGCDARRLLFLGHTSTWSFCRRAFSLLEEAAGSPDSRRAPLHLDGAALQNRLRWQAKANVDADDLTRLPPADHARFLFHTVQFRLGELFAVVDEAAFLARFEAFQQAPLATATAHRLWFVEYLLVLAFGMAYTSPTTLVSGSVGPPGCDLAARALSLLPDVAFLQDERPAMQALEVFFLAALYLKSVDMRSPAYQYSGQALRLALHDGLHREVELSEELSEEDTSMEAGLSAGLAARCSSVWWAVYVLDQDIAADLGCPPAIAVDSITTPLPTVHSSTLSAKALSLRVRLAGIVSSICSTVYDGMDGTFGADFICSITSVLHSLADVSADMEAVMVSVKAARGELPHMFCNVTLAYHYCILLATRPLVIWLLIRCVPLTGTSSAGGFDPQVLAQPIAQLLKTSAQSAATTLLILKSLADRGMMEAFLPFHLEYAFSSAVLLSMLDALLPGYVPEMESADGKGDWRAVAERVFADFASKGNVVVGLRTTELKHLQELLVPLRRGSAPETAAVTPLSPPPTGTEAGTAATTLQAQASVYESEGLPGDQRDHDDHGLDSSLDIFVTGTDDILALAAQLEEGDFPYTFPFS</sequence>
<dbReference type="CDD" id="cd12148">
    <property type="entry name" value="fungal_TF_MHR"/>
    <property type="match status" value="1"/>
</dbReference>
<feature type="compositionally biased region" description="Low complexity" evidence="3">
    <location>
        <begin position="84"/>
        <end position="109"/>
    </location>
</feature>
<dbReference type="InterPro" id="IPR001138">
    <property type="entry name" value="Zn2Cys6_DnaBD"/>
</dbReference>
<dbReference type="InterPro" id="IPR007219">
    <property type="entry name" value="XnlR_reg_dom"/>
</dbReference>
<proteinExistence type="predicted"/>
<dbReference type="Pfam" id="PF04082">
    <property type="entry name" value="Fungal_trans"/>
    <property type="match status" value="1"/>
</dbReference>
<evidence type="ECO:0000256" key="2">
    <source>
        <dbReference type="ARBA" id="ARBA00023242"/>
    </source>
</evidence>
<evidence type="ECO:0000256" key="3">
    <source>
        <dbReference type="SAM" id="MobiDB-lite"/>
    </source>
</evidence>
<evidence type="ECO:0000259" key="4">
    <source>
        <dbReference type="PROSITE" id="PS50048"/>
    </source>
</evidence>
<dbReference type="PANTHER" id="PTHR46910">
    <property type="entry name" value="TRANSCRIPTION FACTOR PDR1"/>
    <property type="match status" value="1"/>
</dbReference>
<name>A0ABP0CIK3_9PEZI</name>
<dbReference type="InterPro" id="IPR050987">
    <property type="entry name" value="AtrR-like"/>
</dbReference>
<dbReference type="CDD" id="cd00067">
    <property type="entry name" value="GAL4"/>
    <property type="match status" value="1"/>
</dbReference>
<protein>
    <recommendedName>
        <fullName evidence="4">Zn(2)-C6 fungal-type domain-containing protein</fullName>
    </recommendedName>
</protein>
<dbReference type="Proteomes" id="UP001642406">
    <property type="component" value="Unassembled WGS sequence"/>
</dbReference>
<dbReference type="EMBL" id="CAWUHC010000098">
    <property type="protein sequence ID" value="CAK7231773.1"/>
    <property type="molecule type" value="Genomic_DNA"/>
</dbReference>
<dbReference type="Pfam" id="PF00172">
    <property type="entry name" value="Zn_clus"/>
    <property type="match status" value="1"/>
</dbReference>
<feature type="domain" description="Zn(2)-C6 fungal-type" evidence="4">
    <location>
        <begin position="16"/>
        <end position="45"/>
    </location>
</feature>
<keyword evidence="2" id="KW-0539">Nucleus</keyword>
<feature type="region of interest" description="Disordered" evidence="3">
    <location>
        <begin position="73"/>
        <end position="128"/>
    </location>
</feature>
<keyword evidence="1" id="KW-0479">Metal-binding</keyword>
<dbReference type="SMART" id="SM00066">
    <property type="entry name" value="GAL4"/>
    <property type="match status" value="1"/>
</dbReference>
<evidence type="ECO:0000313" key="6">
    <source>
        <dbReference type="Proteomes" id="UP001642406"/>
    </source>
</evidence>
<comment type="caution">
    <text evidence="5">The sequence shown here is derived from an EMBL/GenBank/DDBJ whole genome shotgun (WGS) entry which is preliminary data.</text>
</comment>
<reference evidence="5 6" key="1">
    <citation type="submission" date="2024-01" db="EMBL/GenBank/DDBJ databases">
        <authorList>
            <person name="Allen C."/>
            <person name="Tagirdzhanova G."/>
        </authorList>
    </citation>
    <scope>NUCLEOTIDE SEQUENCE [LARGE SCALE GENOMIC DNA]</scope>
</reference>
<dbReference type="PANTHER" id="PTHR46910:SF32">
    <property type="entry name" value="TRANSCRIPTION FACTOR DOMAIN-CONTAINING PROTEIN-RELATED"/>
    <property type="match status" value="1"/>
</dbReference>